<dbReference type="EMBL" id="MN448289">
    <property type="protein sequence ID" value="QFG74478.1"/>
    <property type="molecule type" value="Genomic_DNA"/>
</dbReference>
<evidence type="ECO:0000313" key="1">
    <source>
        <dbReference type="EMBL" id="QFG74478.1"/>
    </source>
</evidence>
<name>A0A5J6VKT2_9VIRU</name>
<sequence>MLSFYNPDHYNKITTNKLLEIKEDYKNSSLEKNKIKLLETEYLNQVKYYSNINNSNISNPKFINKDLTSLEILREQNKLIKILLKYCLQSKHFELNLFNNILNILYKQSDLLRQRLNQKMLKVNKKTNSIHRSSYKFCNFKNLCNYNYFKNKACCYQDHYVHNMVMLDINILLDYIKKSDGDDLIKKNKDILRSINTLNYVINHMLKELDARCLYIPKNKWENEHIVHNNKN</sequence>
<protein>
    <submittedName>
        <fullName evidence="1">Uncharacterized protein</fullName>
    </submittedName>
</protein>
<reference evidence="1" key="1">
    <citation type="journal article" date="2019" name="Philos. Trans. R. Soc. Lond., B, Biol. Sci.">
        <title>Targeted metagenomic recovery of four divergent viruses reveals shared and distinctive characteristics of giant viruses of marine eukaryotes.</title>
        <authorList>
            <person name="Needham D.M."/>
            <person name="Poirier C."/>
            <person name="Hehenberger E."/>
            <person name="Jimenez V."/>
            <person name="Swalwell J.E."/>
            <person name="Santoro A.E."/>
            <person name="Worden A.Z."/>
        </authorList>
    </citation>
    <scope>NUCLEOTIDE SEQUENCE</scope>
    <source>
        <strain evidence="1">MPacV-611</strain>
    </source>
</reference>
<proteinExistence type="predicted"/>
<organism evidence="1">
    <name type="scientific">Megaviridae environmental sample</name>
    <dbReference type="NCBI Taxonomy" id="1737588"/>
    <lineage>
        <taxon>Viruses</taxon>
        <taxon>Varidnaviria</taxon>
        <taxon>Bamfordvirae</taxon>
        <taxon>Nucleocytoviricota</taxon>
        <taxon>Megaviricetes</taxon>
        <taxon>Imitervirales</taxon>
        <taxon>Mimiviridae</taxon>
        <taxon>environmental samples</taxon>
    </lineage>
</organism>
<accession>A0A5J6VKT2</accession>